<comment type="caution">
    <text evidence="3">The sequence shown here is derived from an EMBL/GenBank/DDBJ whole genome shotgun (WGS) entry which is preliminary data.</text>
</comment>
<evidence type="ECO:0000313" key="3">
    <source>
        <dbReference type="EMBL" id="EBR5101903.1"/>
    </source>
</evidence>
<keyword evidence="2" id="KW-0812">Transmembrane</keyword>
<accession>A0A5U7RMZ7</accession>
<proteinExistence type="predicted"/>
<dbReference type="EMBL" id="AAGSMQ010000014">
    <property type="protein sequence ID" value="EBR5101903.1"/>
    <property type="molecule type" value="Genomic_DNA"/>
</dbReference>
<keyword evidence="2" id="KW-1133">Transmembrane helix</keyword>
<reference evidence="3" key="1">
    <citation type="submission" date="2018-07" db="EMBL/GenBank/DDBJ databases">
        <authorList>
            <consortium name="PulseNet: The National Subtyping Network for Foodborne Disease Surveillance"/>
            <person name="Tarr C.L."/>
            <person name="Trees E."/>
            <person name="Katz L.S."/>
            <person name="Carleton-Romer H.A."/>
            <person name="Stroika S."/>
            <person name="Kucerova Z."/>
            <person name="Roache K.F."/>
            <person name="Sabol A.L."/>
            <person name="Besser J."/>
            <person name="Gerner-Smidt P."/>
        </authorList>
    </citation>
    <scope>NUCLEOTIDE SEQUENCE</scope>
    <source>
        <strain evidence="3">PNUSAS007347</strain>
    </source>
</reference>
<gene>
    <name evidence="3" type="ORF">B2O45_17265</name>
</gene>
<keyword evidence="2" id="KW-0472">Membrane</keyword>
<name>A0A5U7RMZ7_SALER</name>
<feature type="region of interest" description="Disordered" evidence="1">
    <location>
        <begin position="1"/>
        <end position="39"/>
    </location>
</feature>
<dbReference type="AlphaFoldDB" id="A0A5U7RMZ7"/>
<protein>
    <submittedName>
        <fullName evidence="3">Uncharacterized protein</fullName>
    </submittedName>
</protein>
<evidence type="ECO:0000256" key="2">
    <source>
        <dbReference type="SAM" id="Phobius"/>
    </source>
</evidence>
<feature type="transmembrane region" description="Helical" evidence="2">
    <location>
        <begin position="74"/>
        <end position="99"/>
    </location>
</feature>
<evidence type="ECO:0000256" key="1">
    <source>
        <dbReference type="SAM" id="MobiDB-lite"/>
    </source>
</evidence>
<sequence length="100" mass="10720">MQQAGKAPEETDHIKVKTPIAAKQSGFSGEADNPQQGRLFPLKKNNRITVEVNMKDGLKIDAPASDKTGKSVDLVLKALALMIVLYGVAKIISAIALIIH</sequence>
<organism evidence="3">
    <name type="scientific">Salmonella enterica</name>
    <name type="common">Salmonella choleraesuis</name>
    <dbReference type="NCBI Taxonomy" id="28901"/>
    <lineage>
        <taxon>Bacteria</taxon>
        <taxon>Pseudomonadati</taxon>
        <taxon>Pseudomonadota</taxon>
        <taxon>Gammaproteobacteria</taxon>
        <taxon>Enterobacterales</taxon>
        <taxon>Enterobacteriaceae</taxon>
        <taxon>Salmonella</taxon>
    </lineage>
</organism>